<dbReference type="Proteomes" id="UP000009887">
    <property type="component" value="Unassembled WGS sequence"/>
</dbReference>
<dbReference type="PATRIC" id="fig|883163.3.peg.2188"/>
<protein>
    <submittedName>
        <fullName evidence="2">Uncharacterized protein</fullName>
    </submittedName>
</protein>
<gene>
    <name evidence="2" type="ORF">HMPREF9718_02141</name>
</gene>
<proteinExistence type="predicted"/>
<keyword evidence="1" id="KW-0175">Coiled coil</keyword>
<evidence type="ECO:0000256" key="1">
    <source>
        <dbReference type="SAM" id="Coils"/>
    </source>
</evidence>
<dbReference type="EMBL" id="AGZU01000008">
    <property type="protein sequence ID" value="EKU74613.1"/>
    <property type="molecule type" value="Genomic_DNA"/>
</dbReference>
<name>K9CRM9_SPHYA</name>
<accession>K9CRM9</accession>
<evidence type="ECO:0000313" key="2">
    <source>
        <dbReference type="EMBL" id="EKU74613.1"/>
    </source>
</evidence>
<keyword evidence="3" id="KW-1185">Reference proteome</keyword>
<dbReference type="AlphaFoldDB" id="K9CRM9"/>
<feature type="coiled-coil region" evidence="1">
    <location>
        <begin position="165"/>
        <end position="226"/>
    </location>
</feature>
<sequence>MSVVAEDLVVRIRAEMADLDAKMARAATVTTNTTRTIEKSTDKASNAGRNMGRTLIDVGGQLAGGQSPFNVLAQQGPVAADALAEVGGKAANVAAFFSGPWGVAIMAAASVVGELIGQMLEAGEAAEKTKPKIDNLTNAYANLAASLGKIDPAGADALARAGIKLATDRRDLAKATDALSAAEARLAASQRVDPKGRGSAPAQRDVVEAQARVKALQDEIQTGQNLVSLGESRFKQSQALAAAETKVDKATRGRAGSSVAAADSTDREKKAQGELVALLERVAGKYDPVRAAAIETGKALADIDRLEMNGIISAADALAYKLQLARDQAVAVADAMWKLQEQRWLDVGFDKGDFDGSNITKSINDALEQRQKAADDEEAALMASNERVAQDFQDRQQAQIYYLANLYEDLFQGGNGNIWRNFKQMGFRAVAEVLARLTVSNSGSSGGGFNFDSIAAAIGGLFKKSGGGETGTGVGFSAGGYTGNGPRNEVAGVVHRGEYVIPADVVSKVGVGNLQALGSASAPIRGAISALPKSIPARTETQVVTVVVQEGALFKAKVAGISKAVAAPIAQTYATQAAAGMGQAVMKAVPSRLAQYGRDGI</sequence>
<dbReference type="RefSeq" id="WP_004209256.1">
    <property type="nucleotide sequence ID" value="NZ_JH992904.1"/>
</dbReference>
<dbReference type="HOGENOM" id="CLU_517616_0_0_5"/>
<evidence type="ECO:0000313" key="3">
    <source>
        <dbReference type="Proteomes" id="UP000009887"/>
    </source>
</evidence>
<reference evidence="2 3" key="1">
    <citation type="submission" date="2012-09" db="EMBL/GenBank/DDBJ databases">
        <title>The Genome Sequence of Sphingobium yanoikuyae ATCC 51230.</title>
        <authorList>
            <consortium name="The Broad Institute Genome Sequencing Platform"/>
            <person name="Earl A."/>
            <person name="Ward D."/>
            <person name="Feldgarden M."/>
            <person name="Gevers D."/>
            <person name="Huys G."/>
            <person name="Walker B."/>
            <person name="Young S.K."/>
            <person name="Zeng Q."/>
            <person name="Gargeya S."/>
            <person name="Fitzgerald M."/>
            <person name="Haas B."/>
            <person name="Abouelleil A."/>
            <person name="Alvarado L."/>
            <person name="Arachchi H.M."/>
            <person name="Berlin A.M."/>
            <person name="Chapman S.B."/>
            <person name="Goldberg J."/>
            <person name="Griggs A."/>
            <person name="Gujja S."/>
            <person name="Hansen M."/>
            <person name="Howarth C."/>
            <person name="Imamovic A."/>
            <person name="Larimer J."/>
            <person name="McCowen C."/>
            <person name="Montmayeur A."/>
            <person name="Murphy C."/>
            <person name="Neiman D."/>
            <person name="Pearson M."/>
            <person name="Priest M."/>
            <person name="Roberts A."/>
            <person name="Saif S."/>
            <person name="Shea T."/>
            <person name="Sisk P."/>
            <person name="Sykes S."/>
            <person name="Wortman J."/>
            <person name="Nusbaum C."/>
            <person name="Birren B."/>
        </authorList>
    </citation>
    <scope>NUCLEOTIDE SEQUENCE [LARGE SCALE GENOMIC DNA]</scope>
    <source>
        <strain evidence="2 3">ATCC 51230</strain>
    </source>
</reference>
<organism evidence="2 3">
    <name type="scientific">Sphingobium yanoikuyae ATCC 51230</name>
    <dbReference type="NCBI Taxonomy" id="883163"/>
    <lineage>
        <taxon>Bacteria</taxon>
        <taxon>Pseudomonadati</taxon>
        <taxon>Pseudomonadota</taxon>
        <taxon>Alphaproteobacteria</taxon>
        <taxon>Sphingomonadales</taxon>
        <taxon>Sphingomonadaceae</taxon>
        <taxon>Sphingobium</taxon>
    </lineage>
</organism>
<comment type="caution">
    <text evidence="2">The sequence shown here is derived from an EMBL/GenBank/DDBJ whole genome shotgun (WGS) entry which is preliminary data.</text>
</comment>